<keyword evidence="1" id="KW-0472">Membrane</keyword>
<keyword evidence="4" id="KW-1185">Reference proteome</keyword>
<organism evidence="3 4">
    <name type="scientific">Aphanomyces stellatus</name>
    <dbReference type="NCBI Taxonomy" id="120398"/>
    <lineage>
        <taxon>Eukaryota</taxon>
        <taxon>Sar</taxon>
        <taxon>Stramenopiles</taxon>
        <taxon>Oomycota</taxon>
        <taxon>Saprolegniomycetes</taxon>
        <taxon>Saprolegniales</taxon>
        <taxon>Verrucalvaceae</taxon>
        <taxon>Aphanomyces</taxon>
    </lineage>
</organism>
<gene>
    <name evidence="3" type="primary">Aste57867_13453</name>
    <name evidence="2" type="ORF">As57867_013403</name>
    <name evidence="3" type="ORF">ASTE57867_13453</name>
</gene>
<name>A0A485KZ20_9STRA</name>
<accession>A0A485KZ20</accession>
<reference evidence="3 4" key="1">
    <citation type="submission" date="2019-03" db="EMBL/GenBank/DDBJ databases">
        <authorList>
            <person name="Gaulin E."/>
            <person name="Dumas B."/>
        </authorList>
    </citation>
    <scope>NUCLEOTIDE SEQUENCE [LARGE SCALE GENOMIC DNA]</scope>
    <source>
        <strain evidence="3">CBS 568.67</strain>
    </source>
</reference>
<keyword evidence="1" id="KW-1133">Transmembrane helix</keyword>
<dbReference type="EMBL" id="VJMH01005452">
    <property type="protein sequence ID" value="KAF0695763.1"/>
    <property type="molecule type" value="Genomic_DNA"/>
</dbReference>
<keyword evidence="1" id="KW-0812">Transmembrane</keyword>
<feature type="transmembrane region" description="Helical" evidence="1">
    <location>
        <begin position="281"/>
        <end position="299"/>
    </location>
</feature>
<feature type="transmembrane region" description="Helical" evidence="1">
    <location>
        <begin position="319"/>
        <end position="337"/>
    </location>
</feature>
<proteinExistence type="predicted"/>
<dbReference type="AlphaFoldDB" id="A0A485KZ20"/>
<evidence type="ECO:0000256" key="1">
    <source>
        <dbReference type="SAM" id="Phobius"/>
    </source>
</evidence>
<dbReference type="EMBL" id="CAADRA010005473">
    <property type="protein sequence ID" value="VFT90291.1"/>
    <property type="molecule type" value="Genomic_DNA"/>
</dbReference>
<feature type="transmembrane region" description="Helical" evidence="1">
    <location>
        <begin position="32"/>
        <end position="52"/>
    </location>
</feature>
<sequence length="606" mass="67728">MTLQSKGVSYGTMSVSVDEPASLAKKVEPVKWLKYVSSVLGNVVVLAIVVIIMTIYVMAVIINFVFWVVVIIVGTVFQLRKWLGWKHECASFWLLVTLKFRDAELYRAHTKQLDKYIAARGDARTVERIVQEVVQTQLDAVSALLEGATTFIQVKDTVTLSSVVVATLFYAAYLVHFGRHGFDIAAVNSKAHDALAIILPLLLQEELAVAMAQVLLWCRWTTTTFKGSPLGLILHDIYVTMATNFTGSVAQGQQVDQLVFDSNVGHQCFGVGIGAVDTTGVATFVTSLWTLLFLVQGYIVETLADTIEHADAAWMVTTYWALVIYSGCLIVFCYLPFFTKSSDQQKEDFESLAASCEAYLLLQHMSQLNDRVVDEFDKPSQMVHSIRIHALRLMDTDDIVAYSLYVLALSEYFFKPPNHGGSEAPTILQPIYPGPSYFWSNHWTGTNHSALPSILKPLPLEKATETQLLYDTMTLFTVPVMGIRPFQDVLTERKITDMAVLYDNPFVQEKKVYVARETKDVVCIGLEVKIMEHYTTSIYIMAEKGTQFGRGLVFVDAHPLQPVVKTPKIEFVQVADNHQLRVLAACTLDIDPTAIHLQEIVETIVT</sequence>
<reference evidence="2" key="2">
    <citation type="submission" date="2019-06" db="EMBL/GenBank/DDBJ databases">
        <title>Genomics analysis of Aphanomyces spp. identifies a new class of oomycete effector associated with host adaptation.</title>
        <authorList>
            <person name="Gaulin E."/>
        </authorList>
    </citation>
    <scope>NUCLEOTIDE SEQUENCE</scope>
    <source>
        <strain evidence="2">CBS 578.67</strain>
    </source>
</reference>
<evidence type="ECO:0000313" key="2">
    <source>
        <dbReference type="EMBL" id="KAF0695763.1"/>
    </source>
</evidence>
<evidence type="ECO:0000313" key="3">
    <source>
        <dbReference type="EMBL" id="VFT90291.1"/>
    </source>
</evidence>
<dbReference type="Proteomes" id="UP000332933">
    <property type="component" value="Unassembled WGS sequence"/>
</dbReference>
<feature type="transmembrane region" description="Helical" evidence="1">
    <location>
        <begin position="58"/>
        <end position="77"/>
    </location>
</feature>
<protein>
    <submittedName>
        <fullName evidence="3">Aste57867_13453 protein</fullName>
    </submittedName>
</protein>
<evidence type="ECO:0000313" key="4">
    <source>
        <dbReference type="Proteomes" id="UP000332933"/>
    </source>
</evidence>